<dbReference type="PANTHER" id="PTHR45436:SF5">
    <property type="entry name" value="SENSOR HISTIDINE KINASE TRCS"/>
    <property type="match status" value="1"/>
</dbReference>
<evidence type="ECO:0000256" key="1">
    <source>
        <dbReference type="ARBA" id="ARBA00000085"/>
    </source>
</evidence>
<evidence type="ECO:0000259" key="15">
    <source>
        <dbReference type="PROSITE" id="PS50885"/>
    </source>
</evidence>
<evidence type="ECO:0000256" key="9">
    <source>
        <dbReference type="ARBA" id="ARBA00022989"/>
    </source>
</evidence>
<evidence type="ECO:0000256" key="13">
    <source>
        <dbReference type="SAM" id="Phobius"/>
    </source>
</evidence>
<keyword evidence="10" id="KW-0902">Two-component regulatory system</keyword>
<keyword evidence="8" id="KW-0418">Kinase</keyword>
<dbReference type="Gene3D" id="1.10.287.130">
    <property type="match status" value="1"/>
</dbReference>
<feature type="transmembrane region" description="Helical" evidence="13">
    <location>
        <begin position="20"/>
        <end position="47"/>
    </location>
</feature>
<dbReference type="InterPro" id="IPR004358">
    <property type="entry name" value="Sig_transdc_His_kin-like_C"/>
</dbReference>
<dbReference type="InterPro" id="IPR005467">
    <property type="entry name" value="His_kinase_dom"/>
</dbReference>
<dbReference type="SMART" id="SM00388">
    <property type="entry name" value="HisKA"/>
    <property type="match status" value="1"/>
</dbReference>
<evidence type="ECO:0000256" key="8">
    <source>
        <dbReference type="ARBA" id="ARBA00022777"/>
    </source>
</evidence>
<dbReference type="Gene3D" id="3.30.565.10">
    <property type="entry name" value="Histidine kinase-like ATPase, C-terminal domain"/>
    <property type="match status" value="1"/>
</dbReference>
<evidence type="ECO:0000256" key="5">
    <source>
        <dbReference type="ARBA" id="ARBA00022553"/>
    </source>
</evidence>
<dbReference type="FunFam" id="1.10.287.130:FF:000001">
    <property type="entry name" value="Two-component sensor histidine kinase"/>
    <property type="match status" value="1"/>
</dbReference>
<keyword evidence="16" id="KW-0547">Nucleotide-binding</keyword>
<dbReference type="InterPro" id="IPR003594">
    <property type="entry name" value="HATPase_dom"/>
</dbReference>
<dbReference type="SUPFAM" id="SSF47384">
    <property type="entry name" value="Homodimeric domain of signal transducing histidine kinase"/>
    <property type="match status" value="1"/>
</dbReference>
<keyword evidence="5" id="KW-0597">Phosphoprotein</keyword>
<evidence type="ECO:0000256" key="11">
    <source>
        <dbReference type="ARBA" id="ARBA00023136"/>
    </source>
</evidence>
<dbReference type="EMBL" id="CP163439">
    <property type="protein sequence ID" value="XDQ36029.1"/>
    <property type="molecule type" value="Genomic_DNA"/>
</dbReference>
<dbReference type="CDD" id="cd06225">
    <property type="entry name" value="HAMP"/>
    <property type="match status" value="1"/>
</dbReference>
<dbReference type="GO" id="GO:0000155">
    <property type="term" value="F:phosphorelay sensor kinase activity"/>
    <property type="evidence" value="ECO:0007669"/>
    <property type="project" value="InterPro"/>
</dbReference>
<keyword evidence="6" id="KW-0808">Transferase</keyword>
<organism evidence="16">
    <name type="scientific">Streptomyces sp. R28</name>
    <dbReference type="NCBI Taxonomy" id="3238628"/>
    <lineage>
        <taxon>Bacteria</taxon>
        <taxon>Bacillati</taxon>
        <taxon>Actinomycetota</taxon>
        <taxon>Actinomycetes</taxon>
        <taxon>Kitasatosporales</taxon>
        <taxon>Streptomycetaceae</taxon>
        <taxon>Streptomyces</taxon>
    </lineage>
</organism>
<dbReference type="InterPro" id="IPR003661">
    <property type="entry name" value="HisK_dim/P_dom"/>
</dbReference>
<dbReference type="SUPFAM" id="SSF55874">
    <property type="entry name" value="ATPase domain of HSP90 chaperone/DNA topoisomerase II/histidine kinase"/>
    <property type="match status" value="1"/>
</dbReference>
<feature type="compositionally biased region" description="Polar residues" evidence="12">
    <location>
        <begin position="526"/>
        <end position="546"/>
    </location>
</feature>
<gene>
    <name evidence="16" type="ORF">AB5J49_23275</name>
</gene>
<dbReference type="InterPro" id="IPR050428">
    <property type="entry name" value="TCS_sensor_his_kinase"/>
</dbReference>
<evidence type="ECO:0000256" key="7">
    <source>
        <dbReference type="ARBA" id="ARBA00022692"/>
    </source>
</evidence>
<dbReference type="PANTHER" id="PTHR45436">
    <property type="entry name" value="SENSOR HISTIDINE KINASE YKOH"/>
    <property type="match status" value="1"/>
</dbReference>
<feature type="domain" description="Histidine kinase" evidence="14">
    <location>
        <begin position="305"/>
        <end position="519"/>
    </location>
</feature>
<dbReference type="PROSITE" id="PS50885">
    <property type="entry name" value="HAMP"/>
    <property type="match status" value="1"/>
</dbReference>
<dbReference type="InterPro" id="IPR036890">
    <property type="entry name" value="HATPase_C_sf"/>
</dbReference>
<keyword evidence="16" id="KW-0067">ATP-binding</keyword>
<sequence>MSGRRRPRTQKRRAGQPRTLRARLVVASLVLIAVVCAVIGTVTTLALRSHLYEQLGTQLSEIGDRAAGKPPGADPDKSDPSKNDAPDKSAQTLNLTEFAKRAGGPGSTGTVIALVQNGVITEAKVGQNTDDSTAADPFGMKAVDLTEAQEAALNKASQDGKQHTVDLGGSLGEYRVQYRTSGDGTRSYYVAIPIKDVSSTLNTLVLIEASVTAAALVAAGIAGTVIVGVATRPLRRVAATATRVSELPLHTGEVNLSERVPESETDPHTEVGRVGAALNRMLDHVHAALHSRQQSEMRVRQFVADASHELRTPLASIRGYAELTRRGREEVGPDTKHALGRIESEAGRMTLLVEDLLLLARLDAGRPLQFEQTDLIPLVVDTISDARAAGMDHNWRLDLPDEPALVSADAARLQQVLVNLLGNARNHTPPGTTVTARVQRRGPWLCVDVEDNGQGIPAELLPHVFERFARGDSARSRATGSTGLGLAIVQAVATAHGGAVTVDSVPGRTVFTVHLPALRTPPSPEMSWQQHSQAQHSVTTWVEQGA</sequence>
<dbReference type="PROSITE" id="PS50109">
    <property type="entry name" value="HIS_KIN"/>
    <property type="match status" value="1"/>
</dbReference>
<dbReference type="SMART" id="SM00387">
    <property type="entry name" value="HATPase_c"/>
    <property type="match status" value="1"/>
</dbReference>
<evidence type="ECO:0000256" key="6">
    <source>
        <dbReference type="ARBA" id="ARBA00022679"/>
    </source>
</evidence>
<proteinExistence type="predicted"/>
<comment type="catalytic activity">
    <reaction evidence="1">
        <text>ATP + protein L-histidine = ADP + protein N-phospho-L-histidine.</text>
        <dbReference type="EC" id="2.7.13.3"/>
    </reaction>
</comment>
<dbReference type="Pfam" id="PF00512">
    <property type="entry name" value="HisKA"/>
    <property type="match status" value="1"/>
</dbReference>
<dbReference type="SMART" id="SM00304">
    <property type="entry name" value="HAMP"/>
    <property type="match status" value="1"/>
</dbReference>
<dbReference type="Pfam" id="PF00672">
    <property type="entry name" value="HAMP"/>
    <property type="match status" value="1"/>
</dbReference>
<comment type="subcellular location">
    <subcellularLocation>
        <location evidence="3">Cell membrane</location>
    </subcellularLocation>
</comment>
<dbReference type="PRINTS" id="PR00344">
    <property type="entry name" value="BCTRLSENSOR"/>
</dbReference>
<evidence type="ECO:0000256" key="12">
    <source>
        <dbReference type="SAM" id="MobiDB-lite"/>
    </source>
</evidence>
<evidence type="ECO:0000256" key="4">
    <source>
        <dbReference type="ARBA" id="ARBA00012438"/>
    </source>
</evidence>
<evidence type="ECO:0000256" key="2">
    <source>
        <dbReference type="ARBA" id="ARBA00001968"/>
    </source>
</evidence>
<feature type="compositionally biased region" description="Basic and acidic residues" evidence="12">
    <location>
        <begin position="74"/>
        <end position="87"/>
    </location>
</feature>
<dbReference type="Gene3D" id="6.10.340.10">
    <property type="match status" value="1"/>
</dbReference>
<keyword evidence="11 13" id="KW-0472">Membrane</keyword>
<comment type="cofactor">
    <cofactor evidence="2">
        <name>a divalent metal cation</name>
        <dbReference type="ChEBI" id="CHEBI:60240"/>
    </cofactor>
</comment>
<dbReference type="AlphaFoldDB" id="A0AB39Q064"/>
<reference evidence="16" key="1">
    <citation type="submission" date="2024-07" db="EMBL/GenBank/DDBJ databases">
        <authorList>
            <person name="Yu S.T."/>
        </authorList>
    </citation>
    <scope>NUCLEOTIDE SEQUENCE</scope>
    <source>
        <strain evidence="16">R28</strain>
    </source>
</reference>
<protein>
    <recommendedName>
        <fullName evidence="4">histidine kinase</fullName>
        <ecNumber evidence="4">2.7.13.3</ecNumber>
    </recommendedName>
</protein>
<dbReference type="EC" id="2.7.13.3" evidence="4"/>
<keyword evidence="9 13" id="KW-1133">Transmembrane helix</keyword>
<evidence type="ECO:0000313" key="16">
    <source>
        <dbReference type="EMBL" id="XDQ36029.1"/>
    </source>
</evidence>
<dbReference type="RefSeq" id="WP_369170547.1">
    <property type="nucleotide sequence ID" value="NZ_CP163439.1"/>
</dbReference>
<evidence type="ECO:0000259" key="14">
    <source>
        <dbReference type="PROSITE" id="PS50109"/>
    </source>
</evidence>
<dbReference type="GO" id="GO:0005886">
    <property type="term" value="C:plasma membrane"/>
    <property type="evidence" value="ECO:0007669"/>
    <property type="project" value="UniProtKB-SubCell"/>
</dbReference>
<feature type="domain" description="HAMP" evidence="15">
    <location>
        <begin position="228"/>
        <end position="290"/>
    </location>
</feature>
<accession>A0AB39Q064</accession>
<dbReference type="CDD" id="cd00075">
    <property type="entry name" value="HATPase"/>
    <property type="match status" value="1"/>
</dbReference>
<dbReference type="GO" id="GO:0005509">
    <property type="term" value="F:calcium ion binding"/>
    <property type="evidence" value="ECO:0007669"/>
    <property type="project" value="UniProtKB-ARBA"/>
</dbReference>
<feature type="region of interest" description="Disordered" evidence="12">
    <location>
        <begin position="522"/>
        <end position="546"/>
    </location>
</feature>
<evidence type="ECO:0000256" key="10">
    <source>
        <dbReference type="ARBA" id="ARBA00023012"/>
    </source>
</evidence>
<dbReference type="FunFam" id="3.30.565.10:FF:000006">
    <property type="entry name" value="Sensor histidine kinase WalK"/>
    <property type="match status" value="1"/>
</dbReference>
<dbReference type="GO" id="GO:0005524">
    <property type="term" value="F:ATP binding"/>
    <property type="evidence" value="ECO:0007669"/>
    <property type="project" value="UniProtKB-KW"/>
</dbReference>
<dbReference type="CDD" id="cd00082">
    <property type="entry name" value="HisKA"/>
    <property type="match status" value="1"/>
</dbReference>
<evidence type="ECO:0000256" key="3">
    <source>
        <dbReference type="ARBA" id="ARBA00004236"/>
    </source>
</evidence>
<dbReference type="InterPro" id="IPR003660">
    <property type="entry name" value="HAMP_dom"/>
</dbReference>
<feature type="region of interest" description="Disordered" evidence="12">
    <location>
        <begin position="63"/>
        <end position="90"/>
    </location>
</feature>
<dbReference type="Pfam" id="PF02518">
    <property type="entry name" value="HATPase_c"/>
    <property type="match status" value="1"/>
</dbReference>
<name>A0AB39Q064_9ACTN</name>
<keyword evidence="7 13" id="KW-0812">Transmembrane</keyword>
<dbReference type="InterPro" id="IPR036097">
    <property type="entry name" value="HisK_dim/P_sf"/>
</dbReference>